<gene>
    <name evidence="1" type="ORF">RGQ29_001935</name>
</gene>
<keyword evidence="2" id="KW-1185">Reference proteome</keyword>
<name>A0AAN7JED6_QUERU</name>
<dbReference type="AlphaFoldDB" id="A0AAN7JED6"/>
<organism evidence="1 2">
    <name type="scientific">Quercus rubra</name>
    <name type="common">Northern red oak</name>
    <name type="synonym">Quercus borealis</name>
    <dbReference type="NCBI Taxonomy" id="3512"/>
    <lineage>
        <taxon>Eukaryota</taxon>
        <taxon>Viridiplantae</taxon>
        <taxon>Streptophyta</taxon>
        <taxon>Embryophyta</taxon>
        <taxon>Tracheophyta</taxon>
        <taxon>Spermatophyta</taxon>
        <taxon>Magnoliopsida</taxon>
        <taxon>eudicotyledons</taxon>
        <taxon>Gunneridae</taxon>
        <taxon>Pentapetalae</taxon>
        <taxon>rosids</taxon>
        <taxon>fabids</taxon>
        <taxon>Fagales</taxon>
        <taxon>Fagaceae</taxon>
        <taxon>Quercus</taxon>
    </lineage>
</organism>
<dbReference type="EMBL" id="JAXUIC010000001">
    <property type="protein sequence ID" value="KAK4608321.1"/>
    <property type="molecule type" value="Genomic_DNA"/>
</dbReference>
<dbReference type="Proteomes" id="UP001324115">
    <property type="component" value="Unassembled WGS sequence"/>
</dbReference>
<evidence type="ECO:0000313" key="2">
    <source>
        <dbReference type="Proteomes" id="UP001324115"/>
    </source>
</evidence>
<comment type="caution">
    <text evidence="1">The sequence shown here is derived from an EMBL/GenBank/DDBJ whole genome shotgun (WGS) entry which is preliminary data.</text>
</comment>
<proteinExistence type="predicted"/>
<accession>A0AAN7JED6</accession>
<protein>
    <submittedName>
        <fullName evidence="1">Uncharacterized protein</fullName>
    </submittedName>
</protein>
<sequence length="134" mass="15137">MELGICPERWFRLSKARLSILSRPKFRGISPQSLLFRRSKCIKLEIFVIEGGIVPEIRLSATLRTVSLVSLPISAGISPEILFPIRSKIRRKGSEVIQSGISPEIPFQSATVKEERRVSLQIAGEMYPVMYPVR</sequence>
<reference evidence="1 2" key="1">
    <citation type="journal article" date="2023" name="G3 (Bethesda)">
        <title>A haplotype-resolved chromosome-scale genome for Quercus rubra L. provides insights into the genetics of adaptive traits for red oak species.</title>
        <authorList>
            <person name="Kapoor B."/>
            <person name="Jenkins J."/>
            <person name="Schmutz J."/>
            <person name="Zhebentyayeva T."/>
            <person name="Kuelheim C."/>
            <person name="Coggeshall M."/>
            <person name="Heim C."/>
            <person name="Lasky J.R."/>
            <person name="Leites L."/>
            <person name="Islam-Faridi N."/>
            <person name="Romero-Severson J."/>
            <person name="DeLeo V.L."/>
            <person name="Lucas S.M."/>
            <person name="Lazic D."/>
            <person name="Gailing O."/>
            <person name="Carlson J."/>
            <person name="Staton M."/>
        </authorList>
    </citation>
    <scope>NUCLEOTIDE SEQUENCE [LARGE SCALE GENOMIC DNA]</scope>
    <source>
        <strain evidence="1">Pseudo-F2</strain>
    </source>
</reference>
<evidence type="ECO:0000313" key="1">
    <source>
        <dbReference type="EMBL" id="KAK4608321.1"/>
    </source>
</evidence>